<sequence length="115" mass="12282">MTFADLQKSIGSAGHLESVEDNGYEEPRARYSWTGPGGAGKIVVFQYRSGAFAAIVNPVDLKGAIEINSFGAFVCPACSPPVNACGSRPSWVLKDIHWDSFDCPRTVTGPQASMD</sequence>
<dbReference type="Proteomes" id="UP001548832">
    <property type="component" value="Unassembled WGS sequence"/>
</dbReference>
<keyword evidence="2" id="KW-1185">Reference proteome</keyword>
<name>A0ABV2DP51_9HYPH</name>
<dbReference type="RefSeq" id="WP_354463906.1">
    <property type="nucleotide sequence ID" value="NZ_JBEWSZ010000005.1"/>
</dbReference>
<evidence type="ECO:0000313" key="1">
    <source>
        <dbReference type="EMBL" id="MET2831742.1"/>
    </source>
</evidence>
<evidence type="ECO:0000313" key="2">
    <source>
        <dbReference type="Proteomes" id="UP001548832"/>
    </source>
</evidence>
<accession>A0ABV2DP51</accession>
<comment type="caution">
    <text evidence="1">The sequence shown here is derived from an EMBL/GenBank/DDBJ whole genome shotgun (WGS) entry which is preliminary data.</text>
</comment>
<protein>
    <submittedName>
        <fullName evidence="1">Uncharacterized protein</fullName>
    </submittedName>
</protein>
<reference evidence="1 2" key="1">
    <citation type="submission" date="2024-06" db="EMBL/GenBank/DDBJ databases">
        <authorList>
            <person name="Kim D.-U."/>
        </authorList>
    </citation>
    <scope>NUCLEOTIDE SEQUENCE [LARGE SCALE GENOMIC DNA]</scope>
    <source>
        <strain evidence="1 2">KACC15460</strain>
    </source>
</reference>
<proteinExistence type="predicted"/>
<dbReference type="EMBL" id="JBEWSZ010000005">
    <property type="protein sequence ID" value="MET2831742.1"/>
    <property type="molecule type" value="Genomic_DNA"/>
</dbReference>
<organism evidence="1 2">
    <name type="scientific">Mesorhizobium shangrilense</name>
    <dbReference type="NCBI Taxonomy" id="460060"/>
    <lineage>
        <taxon>Bacteria</taxon>
        <taxon>Pseudomonadati</taxon>
        <taxon>Pseudomonadota</taxon>
        <taxon>Alphaproteobacteria</taxon>
        <taxon>Hyphomicrobiales</taxon>
        <taxon>Phyllobacteriaceae</taxon>
        <taxon>Mesorhizobium</taxon>
    </lineage>
</organism>
<gene>
    <name evidence="1" type="ORF">ABVQ20_32820</name>
</gene>